<gene>
    <name evidence="2" type="ORF">DSPE1174_LOCUS1458</name>
</gene>
<organism evidence="2">
    <name type="scientific">Octactis speculum</name>
    <dbReference type="NCBI Taxonomy" id="3111310"/>
    <lineage>
        <taxon>Eukaryota</taxon>
        <taxon>Sar</taxon>
        <taxon>Stramenopiles</taxon>
        <taxon>Ochrophyta</taxon>
        <taxon>Dictyochophyceae</taxon>
        <taxon>Dictyochales</taxon>
        <taxon>Dictyochaceae</taxon>
        <taxon>Octactis</taxon>
    </lineage>
</organism>
<dbReference type="EMBL" id="HBGS01002802">
    <property type="protein sequence ID" value="CAD9372154.1"/>
    <property type="molecule type" value="Transcribed_RNA"/>
</dbReference>
<dbReference type="InterPro" id="IPR002227">
    <property type="entry name" value="Tyrosinase_Cu-bd"/>
</dbReference>
<dbReference type="Gene3D" id="1.10.1280.10">
    <property type="entry name" value="Di-copper center containing domain from catechol oxidase"/>
    <property type="match status" value="1"/>
</dbReference>
<reference evidence="2" key="1">
    <citation type="submission" date="2021-01" db="EMBL/GenBank/DDBJ databases">
        <authorList>
            <person name="Corre E."/>
            <person name="Pelletier E."/>
            <person name="Niang G."/>
            <person name="Scheremetjew M."/>
            <person name="Finn R."/>
            <person name="Kale V."/>
            <person name="Holt S."/>
            <person name="Cochrane G."/>
            <person name="Meng A."/>
            <person name="Brown T."/>
            <person name="Cohen L."/>
        </authorList>
    </citation>
    <scope>NUCLEOTIDE SEQUENCE</scope>
    <source>
        <strain evidence="2">CCMP1381</strain>
    </source>
</reference>
<dbReference type="AlphaFoldDB" id="A0A7S2ANL9"/>
<dbReference type="InterPro" id="IPR008922">
    <property type="entry name" value="Di-copper_centre_dom_sf"/>
</dbReference>
<accession>A0A7S2ANL9</accession>
<dbReference type="PROSITE" id="PS00498">
    <property type="entry name" value="TYROSINASE_2"/>
    <property type="match status" value="1"/>
</dbReference>
<protein>
    <recommendedName>
        <fullName evidence="1">Tyrosinase copper-binding domain-containing protein</fullName>
    </recommendedName>
</protein>
<name>A0A7S2ANL9_9STRA</name>
<sequence>MVWEDDWFGHYSPNGFAVSRGRFAYIPVKKDAWSISSVTNSYGLLRSPWNNNKIPYVTRHHKSYGFFTKTSIVPQCFNHYDQMQMSMFSQFGSSIQYAPHGSLHILAGGTWGADYRFYLQDHYDYNEARAQPLGTITMARIWRKGWMTCPNYCAIDTPLVDCKCTCPDLEKWIRENQTVTMLENMYPGLAAAKHFLVDNHGHDISEFFLRMLCNDDDALTPQIGDFMESASPSDPIFWPTHPTLDRLWVWRKINGFMDESWVNTSCWGHNEHDTTIWHLTENEIEETQYTNAELMTMFDPMLVQVPYIYDSFKWPHCEQEGYPLQLITTNTDIDSGTAPLGDVSMLQTHKQLTDSNDFVFLGWNQEYDFKDPAPVPMR</sequence>
<dbReference type="GO" id="GO:0016491">
    <property type="term" value="F:oxidoreductase activity"/>
    <property type="evidence" value="ECO:0007669"/>
    <property type="project" value="InterPro"/>
</dbReference>
<evidence type="ECO:0000259" key="1">
    <source>
        <dbReference type="PROSITE" id="PS00498"/>
    </source>
</evidence>
<feature type="domain" description="Tyrosinase copper-binding" evidence="1">
    <location>
        <begin position="234"/>
        <end position="245"/>
    </location>
</feature>
<evidence type="ECO:0000313" key="2">
    <source>
        <dbReference type="EMBL" id="CAD9372154.1"/>
    </source>
</evidence>
<proteinExistence type="predicted"/>
<dbReference type="SUPFAM" id="SSF48056">
    <property type="entry name" value="Di-copper centre-containing domain"/>
    <property type="match status" value="1"/>
</dbReference>